<feature type="repeat" description="TPR" evidence="3">
    <location>
        <begin position="310"/>
        <end position="343"/>
    </location>
</feature>
<protein>
    <submittedName>
        <fullName evidence="4">Tetratricopeptide repeat protein</fullName>
    </submittedName>
</protein>
<feature type="repeat" description="TPR" evidence="3">
    <location>
        <begin position="550"/>
        <end position="583"/>
    </location>
</feature>
<evidence type="ECO:0000256" key="1">
    <source>
        <dbReference type="ARBA" id="ARBA00022737"/>
    </source>
</evidence>
<dbReference type="RefSeq" id="WP_185177461.1">
    <property type="nucleotide sequence ID" value="NZ_CBCSEP010000011.1"/>
</dbReference>
<dbReference type="SUPFAM" id="SSF48452">
    <property type="entry name" value="TPR-like"/>
    <property type="match status" value="3"/>
</dbReference>
<name>A0A841T7U4_9BACL</name>
<evidence type="ECO:0000313" key="5">
    <source>
        <dbReference type="Proteomes" id="UP000574133"/>
    </source>
</evidence>
<sequence>MRIRSSWSRWMAARQRRRGRSRQSLRWYERLGESRMKPEEKIDYARLLQELDRPGAALRMLDDWIADHPHPDAYACRAAIYQDIGRDREAVLDLTEAIRLHPAPGIYWYRRALAHNALGDVEQAVFDMQEAVKRAEGARMASAYYELGCIYLRANRSEEAIEAFDRVLSMTEYALPLHRFRLGEALEDAGRRTEALAAVRTAAEEQSLIRRSGDLGEAFLRERTNYSETAVHTLMAVIDSEYGFRMKESQLLEEAGRTEEAIGAIALALQDYPEEEDLLLRQGALLRLAKQLEASASVLKSLNRRNPDRLAAYLELFATYRAQEKWREAIETLRTALERHPNQTVIHFWLVDGYRDSGALTEAWALSLELTRLEPEDPMNWRQQGELAIDLHQFAEADEALTKALALAESAECYLRRSFARYMADRFEEAHMDLQAAIEMDPKLQDQAKTAYAAAEIYMGMDNRELAEQEYGRAIRLEPGNPHLFERRAQCRFGMKRLQEALDDCRAGLALDPGHLRLIRLQGFIHWRLDEYEAALHDLQHYIRKAPKDEQGHRDLATIYSRLNMYDEAVSALNRALEISPFEAPLYLDRASLFYHHLFERGRASDDLAQWLLYAGGDKPQNDRFTMLGELAGFDDDLREDAKEKYLNGYGSSRYLS</sequence>
<dbReference type="Pfam" id="PF13181">
    <property type="entry name" value="TPR_8"/>
    <property type="match status" value="2"/>
</dbReference>
<dbReference type="Proteomes" id="UP000574133">
    <property type="component" value="Unassembled WGS sequence"/>
</dbReference>
<proteinExistence type="predicted"/>
<evidence type="ECO:0000256" key="3">
    <source>
        <dbReference type="PROSITE-ProRule" id="PRU00339"/>
    </source>
</evidence>
<feature type="repeat" description="TPR" evidence="3">
    <location>
        <begin position="141"/>
        <end position="174"/>
    </location>
</feature>
<dbReference type="AlphaFoldDB" id="A0A841T7U4"/>
<dbReference type="EMBL" id="JACJVN010000012">
    <property type="protein sequence ID" value="MBB6676159.1"/>
    <property type="molecule type" value="Genomic_DNA"/>
</dbReference>
<accession>A0A841T7U4</accession>
<dbReference type="Pfam" id="PF13371">
    <property type="entry name" value="TPR_9"/>
    <property type="match status" value="1"/>
</dbReference>
<dbReference type="SMART" id="SM00028">
    <property type="entry name" value="TPR"/>
    <property type="match status" value="10"/>
</dbReference>
<keyword evidence="5" id="KW-1185">Reference proteome</keyword>
<reference evidence="4 5" key="1">
    <citation type="submission" date="2020-08" db="EMBL/GenBank/DDBJ databases">
        <title>Cohnella phylogeny.</title>
        <authorList>
            <person name="Dunlap C."/>
        </authorList>
    </citation>
    <scope>NUCLEOTIDE SEQUENCE [LARGE SCALE GENOMIC DNA]</scope>
    <source>
        <strain evidence="4 5">DSM 103658</strain>
    </source>
</reference>
<gene>
    <name evidence="4" type="ORF">H4Q31_02340</name>
</gene>
<dbReference type="Pfam" id="PF13432">
    <property type="entry name" value="TPR_16"/>
    <property type="match status" value="3"/>
</dbReference>
<organism evidence="4 5">
    <name type="scientific">Cohnella lubricantis</name>
    <dbReference type="NCBI Taxonomy" id="2163172"/>
    <lineage>
        <taxon>Bacteria</taxon>
        <taxon>Bacillati</taxon>
        <taxon>Bacillota</taxon>
        <taxon>Bacilli</taxon>
        <taxon>Bacillales</taxon>
        <taxon>Paenibacillaceae</taxon>
        <taxon>Cohnella</taxon>
    </lineage>
</organism>
<evidence type="ECO:0000256" key="2">
    <source>
        <dbReference type="ARBA" id="ARBA00022803"/>
    </source>
</evidence>
<keyword evidence="2 3" id="KW-0802">TPR repeat</keyword>
<dbReference type="InterPro" id="IPR011990">
    <property type="entry name" value="TPR-like_helical_dom_sf"/>
</dbReference>
<feature type="repeat" description="TPR" evidence="3">
    <location>
        <begin position="448"/>
        <end position="481"/>
    </location>
</feature>
<dbReference type="Gene3D" id="1.25.40.10">
    <property type="entry name" value="Tetratricopeptide repeat domain"/>
    <property type="match status" value="4"/>
</dbReference>
<evidence type="ECO:0000313" key="4">
    <source>
        <dbReference type="EMBL" id="MBB6676159.1"/>
    </source>
</evidence>
<comment type="caution">
    <text evidence="4">The sequence shown here is derived from an EMBL/GenBank/DDBJ whole genome shotgun (WGS) entry which is preliminary data.</text>
</comment>
<dbReference type="PROSITE" id="PS50293">
    <property type="entry name" value="TPR_REGION"/>
    <property type="match status" value="1"/>
</dbReference>
<keyword evidence="1" id="KW-0677">Repeat</keyword>
<dbReference type="PANTHER" id="PTHR44858">
    <property type="entry name" value="TETRATRICOPEPTIDE REPEAT PROTEIN 6"/>
    <property type="match status" value="1"/>
</dbReference>
<dbReference type="PANTHER" id="PTHR44858:SF1">
    <property type="entry name" value="UDP-N-ACETYLGLUCOSAMINE--PEPTIDE N-ACETYLGLUCOSAMINYLTRANSFERASE SPINDLY-RELATED"/>
    <property type="match status" value="1"/>
</dbReference>
<dbReference type="InterPro" id="IPR019734">
    <property type="entry name" value="TPR_rpt"/>
</dbReference>
<dbReference type="InterPro" id="IPR050498">
    <property type="entry name" value="Ycf3"/>
</dbReference>
<dbReference type="PROSITE" id="PS50005">
    <property type="entry name" value="TPR"/>
    <property type="match status" value="4"/>
</dbReference>